<proteinExistence type="predicted"/>
<reference evidence="3" key="2">
    <citation type="submission" date="2022-10" db="EMBL/GenBank/DDBJ databases">
        <authorList>
            <consortium name="ENA_rothamsted_submissions"/>
            <consortium name="culmorum"/>
            <person name="King R."/>
        </authorList>
    </citation>
    <scope>NUCLEOTIDE SEQUENCE</scope>
</reference>
<dbReference type="Proteomes" id="UP001153620">
    <property type="component" value="Chromosome 4"/>
</dbReference>
<sequence>MKLFIIISVLIFGALARPQDPAAAQAPPTAPPAQSAQQPGQLNPLGSLGLSTFGGAAQGGNMLGQALGNVGTGLGQTAGIAGGSAIGLGTGIFDRFIPAKLFGF</sequence>
<evidence type="ECO:0000313" key="4">
    <source>
        <dbReference type="Proteomes" id="UP001153620"/>
    </source>
</evidence>
<name>A0A9N9WYP8_9DIPT</name>
<keyword evidence="2" id="KW-0732">Signal</keyword>
<evidence type="ECO:0000313" key="3">
    <source>
        <dbReference type="EMBL" id="CAG9810926.1"/>
    </source>
</evidence>
<feature type="region of interest" description="Disordered" evidence="1">
    <location>
        <begin position="21"/>
        <end position="48"/>
    </location>
</feature>
<protein>
    <submittedName>
        <fullName evidence="3">Uncharacterized protein</fullName>
    </submittedName>
</protein>
<feature type="compositionally biased region" description="Low complexity" evidence="1">
    <location>
        <begin position="21"/>
        <end position="41"/>
    </location>
</feature>
<keyword evidence="4" id="KW-1185">Reference proteome</keyword>
<feature type="chain" id="PRO_5040222160" evidence="2">
    <location>
        <begin position="17"/>
        <end position="104"/>
    </location>
</feature>
<accession>A0A9N9WYP8</accession>
<reference evidence="3" key="1">
    <citation type="submission" date="2022-01" db="EMBL/GenBank/DDBJ databases">
        <authorList>
            <person name="King R."/>
        </authorList>
    </citation>
    <scope>NUCLEOTIDE SEQUENCE</scope>
</reference>
<organism evidence="3 4">
    <name type="scientific">Chironomus riparius</name>
    <dbReference type="NCBI Taxonomy" id="315576"/>
    <lineage>
        <taxon>Eukaryota</taxon>
        <taxon>Metazoa</taxon>
        <taxon>Ecdysozoa</taxon>
        <taxon>Arthropoda</taxon>
        <taxon>Hexapoda</taxon>
        <taxon>Insecta</taxon>
        <taxon>Pterygota</taxon>
        <taxon>Neoptera</taxon>
        <taxon>Endopterygota</taxon>
        <taxon>Diptera</taxon>
        <taxon>Nematocera</taxon>
        <taxon>Chironomoidea</taxon>
        <taxon>Chironomidae</taxon>
        <taxon>Chironominae</taxon>
        <taxon>Chironomus</taxon>
    </lineage>
</organism>
<gene>
    <name evidence="3" type="ORF">CHIRRI_LOCUS13738</name>
</gene>
<dbReference type="EMBL" id="OU895880">
    <property type="protein sequence ID" value="CAG9810926.1"/>
    <property type="molecule type" value="Genomic_DNA"/>
</dbReference>
<evidence type="ECO:0000256" key="1">
    <source>
        <dbReference type="SAM" id="MobiDB-lite"/>
    </source>
</evidence>
<evidence type="ECO:0000256" key="2">
    <source>
        <dbReference type="SAM" id="SignalP"/>
    </source>
</evidence>
<feature type="signal peptide" evidence="2">
    <location>
        <begin position="1"/>
        <end position="16"/>
    </location>
</feature>
<dbReference type="AlphaFoldDB" id="A0A9N9WYP8"/>